<evidence type="ECO:0000256" key="2">
    <source>
        <dbReference type="ARBA" id="ARBA00023015"/>
    </source>
</evidence>
<dbReference type="EMBL" id="BTGU01000005">
    <property type="protein sequence ID" value="GMN34842.1"/>
    <property type="molecule type" value="Genomic_DNA"/>
</dbReference>
<dbReference type="SMART" id="SM00432">
    <property type="entry name" value="MADS"/>
    <property type="match status" value="1"/>
</dbReference>
<keyword evidence="2" id="KW-0805">Transcription regulation</keyword>
<comment type="subcellular location">
    <subcellularLocation>
        <location evidence="1">Nucleus</location>
    </subcellularLocation>
</comment>
<keyword evidence="4" id="KW-0804">Transcription</keyword>
<keyword evidence="5" id="KW-0539">Nucleus</keyword>
<dbReference type="SUPFAM" id="SSF55455">
    <property type="entry name" value="SRF-like"/>
    <property type="match status" value="1"/>
</dbReference>
<dbReference type="Pfam" id="PF00319">
    <property type="entry name" value="SRF-TF"/>
    <property type="match status" value="1"/>
</dbReference>
<accession>A0AA88CYP0</accession>
<dbReference type="Proteomes" id="UP001187192">
    <property type="component" value="Unassembled WGS sequence"/>
</dbReference>
<dbReference type="PANTHER" id="PTHR11945">
    <property type="entry name" value="MADS BOX PROTEIN"/>
    <property type="match status" value="1"/>
</dbReference>
<proteinExistence type="predicted"/>
<dbReference type="AlphaFoldDB" id="A0AA88CYP0"/>
<evidence type="ECO:0000256" key="3">
    <source>
        <dbReference type="ARBA" id="ARBA00023125"/>
    </source>
</evidence>
<keyword evidence="3" id="KW-0238">DNA-binding</keyword>
<dbReference type="GO" id="GO:0000981">
    <property type="term" value="F:DNA-binding transcription factor activity, RNA polymerase II-specific"/>
    <property type="evidence" value="ECO:0007669"/>
    <property type="project" value="TreeGrafter"/>
</dbReference>
<evidence type="ECO:0000313" key="9">
    <source>
        <dbReference type="Proteomes" id="UP001187192"/>
    </source>
</evidence>
<dbReference type="PANTHER" id="PTHR11945:SF776">
    <property type="entry name" value="AGAMOUS-LIKE 50-RELATED"/>
    <property type="match status" value="1"/>
</dbReference>
<dbReference type="PROSITE" id="PS50066">
    <property type="entry name" value="MADS_BOX_2"/>
    <property type="match status" value="1"/>
</dbReference>
<evidence type="ECO:0000256" key="5">
    <source>
        <dbReference type="ARBA" id="ARBA00023242"/>
    </source>
</evidence>
<keyword evidence="9" id="KW-1185">Reference proteome</keyword>
<gene>
    <name evidence="8" type="ORF">TIFTF001_004937</name>
</gene>
<protein>
    <recommendedName>
        <fullName evidence="7">MADS-box domain-containing protein</fullName>
    </recommendedName>
</protein>
<evidence type="ECO:0000256" key="4">
    <source>
        <dbReference type="ARBA" id="ARBA00023163"/>
    </source>
</evidence>
<evidence type="ECO:0000313" key="8">
    <source>
        <dbReference type="EMBL" id="GMN34842.1"/>
    </source>
</evidence>
<dbReference type="InterPro" id="IPR002100">
    <property type="entry name" value="TF_MADSbox"/>
</dbReference>
<evidence type="ECO:0000259" key="7">
    <source>
        <dbReference type="PROSITE" id="PS50066"/>
    </source>
</evidence>
<comment type="caution">
    <text evidence="8">The sequence shown here is derived from an EMBL/GenBank/DDBJ whole genome shotgun (WGS) entry which is preliminary data.</text>
</comment>
<sequence>MPKRSLDTLMMAEEGGSNSRKPNSLFVSFSKRREGLFRKAAKLCHLFDGTQVAVLVLSPTGNPFALGHSSVDNVLHRYYLGQKTMPNTTHPLMITTTTMSEKHRYQAQQVEILEARVKQAQNIRDCTSASLRELKAWIDKAWESCKTVEELEFLKEKYLALLESIRSRLILTSSSSSSYGEEKGVETNATVVEPLDNYVLDFTDKYCNYMAADTFFQLAGGDHSSYVDHVFCDVGPPTATSVSENDMSYSLQKFGDGASYGDGTVIGLLDSCDFDDQYLISSTGFDHGNAGFDDCVGMEGNTAFFAGESSSANVSSHVRPLEAIRPSNDMSFHSMEEFGYPNCGSYNEMGGVSYDQVFNYIDDQVPTLYFDGFETDVFDRKN</sequence>
<dbReference type="GO" id="GO:0046983">
    <property type="term" value="F:protein dimerization activity"/>
    <property type="evidence" value="ECO:0007669"/>
    <property type="project" value="InterPro"/>
</dbReference>
<organism evidence="8 9">
    <name type="scientific">Ficus carica</name>
    <name type="common">Common fig</name>
    <dbReference type="NCBI Taxonomy" id="3494"/>
    <lineage>
        <taxon>Eukaryota</taxon>
        <taxon>Viridiplantae</taxon>
        <taxon>Streptophyta</taxon>
        <taxon>Embryophyta</taxon>
        <taxon>Tracheophyta</taxon>
        <taxon>Spermatophyta</taxon>
        <taxon>Magnoliopsida</taxon>
        <taxon>eudicotyledons</taxon>
        <taxon>Gunneridae</taxon>
        <taxon>Pentapetalae</taxon>
        <taxon>rosids</taxon>
        <taxon>fabids</taxon>
        <taxon>Rosales</taxon>
        <taxon>Moraceae</taxon>
        <taxon>Ficeae</taxon>
        <taxon>Ficus</taxon>
    </lineage>
</organism>
<dbReference type="InterPro" id="IPR036879">
    <property type="entry name" value="TF_MADSbox_sf"/>
</dbReference>
<feature type="domain" description="MADS-box" evidence="7">
    <location>
        <begin position="27"/>
        <end position="70"/>
    </location>
</feature>
<evidence type="ECO:0000256" key="1">
    <source>
        <dbReference type="ARBA" id="ARBA00004123"/>
    </source>
</evidence>
<dbReference type="GO" id="GO:0005634">
    <property type="term" value="C:nucleus"/>
    <property type="evidence" value="ECO:0007669"/>
    <property type="project" value="UniProtKB-SubCell"/>
</dbReference>
<evidence type="ECO:0000256" key="6">
    <source>
        <dbReference type="SAM" id="MobiDB-lite"/>
    </source>
</evidence>
<reference evidence="8" key="1">
    <citation type="submission" date="2023-07" db="EMBL/GenBank/DDBJ databases">
        <title>draft genome sequence of fig (Ficus carica).</title>
        <authorList>
            <person name="Takahashi T."/>
            <person name="Nishimura K."/>
        </authorList>
    </citation>
    <scope>NUCLEOTIDE SEQUENCE</scope>
</reference>
<dbReference type="Gene3D" id="3.40.1810.10">
    <property type="entry name" value="Transcription factor, MADS-box"/>
    <property type="match status" value="1"/>
</dbReference>
<dbReference type="GO" id="GO:0000978">
    <property type="term" value="F:RNA polymerase II cis-regulatory region sequence-specific DNA binding"/>
    <property type="evidence" value="ECO:0007669"/>
    <property type="project" value="TreeGrafter"/>
</dbReference>
<feature type="region of interest" description="Disordered" evidence="6">
    <location>
        <begin position="1"/>
        <end position="21"/>
    </location>
</feature>
<name>A0AA88CYP0_FICCA</name>